<name>A0ABV1FNK4_9BACT</name>
<protein>
    <submittedName>
        <fullName evidence="2">Uncharacterized protein</fullName>
    </submittedName>
</protein>
<accession>A0ABV1FNK4</accession>
<feature type="transmembrane region" description="Helical" evidence="1">
    <location>
        <begin position="40"/>
        <end position="62"/>
    </location>
</feature>
<keyword evidence="1" id="KW-0472">Membrane</keyword>
<dbReference type="Proteomes" id="UP001487296">
    <property type="component" value="Unassembled WGS sequence"/>
</dbReference>
<comment type="caution">
    <text evidence="2">The sequence shown here is derived from an EMBL/GenBank/DDBJ whole genome shotgun (WGS) entry which is preliminary data.</text>
</comment>
<gene>
    <name evidence="2" type="ORF">AAAT34_02775</name>
</gene>
<evidence type="ECO:0000256" key="1">
    <source>
        <dbReference type="SAM" id="Phobius"/>
    </source>
</evidence>
<feature type="transmembrane region" description="Helical" evidence="1">
    <location>
        <begin position="74"/>
        <end position="91"/>
    </location>
</feature>
<evidence type="ECO:0000313" key="3">
    <source>
        <dbReference type="Proteomes" id="UP001487296"/>
    </source>
</evidence>
<keyword evidence="1" id="KW-1133">Transmembrane helix</keyword>
<dbReference type="EMBL" id="JBBNFP010000006">
    <property type="protein sequence ID" value="MEQ2485976.1"/>
    <property type="molecule type" value="Genomic_DNA"/>
</dbReference>
<proteinExistence type="predicted"/>
<dbReference type="RefSeq" id="WP_215759038.1">
    <property type="nucleotide sequence ID" value="NZ_JAHKBE010000005.1"/>
</dbReference>
<sequence>MKIHSNNKILLVNRSFMLIALLFAFQPIAATSNIYTNIMLAVGAVGFIVLIASIICVLMGKVSLKEYAATEKETTLSLLAISVLGLIISYAYDSNLYKFWLFIMALQLIDLCMQRKRK</sequence>
<keyword evidence="1" id="KW-0812">Transmembrane</keyword>
<organism evidence="2 3">
    <name type="scientific">Hallella faecis</name>
    <dbReference type="NCBI Taxonomy" id="2841596"/>
    <lineage>
        <taxon>Bacteria</taxon>
        <taxon>Pseudomonadati</taxon>
        <taxon>Bacteroidota</taxon>
        <taxon>Bacteroidia</taxon>
        <taxon>Bacteroidales</taxon>
        <taxon>Prevotellaceae</taxon>
        <taxon>Hallella</taxon>
    </lineage>
</organism>
<keyword evidence="3" id="KW-1185">Reference proteome</keyword>
<evidence type="ECO:0000313" key="2">
    <source>
        <dbReference type="EMBL" id="MEQ2485976.1"/>
    </source>
</evidence>
<reference evidence="2 3" key="1">
    <citation type="submission" date="2024-04" db="EMBL/GenBank/DDBJ databases">
        <title>Human intestinal bacterial collection.</title>
        <authorList>
            <person name="Pauvert C."/>
            <person name="Hitch T.C.A."/>
            <person name="Clavel T."/>
        </authorList>
    </citation>
    <scope>NUCLEOTIDE SEQUENCE [LARGE SCALE GENOMIC DNA]</scope>
    <source>
        <strain evidence="2 3">CLA-AA-H145</strain>
    </source>
</reference>